<sequence>MSLEDAAEWDSMGNVHYARYNLYDYHWDLSSLQPYHLSASAQSSTLAIWRDATKAVEYSHARLPENTSTQPFIHIFSNNGEHLSTITSPSPPVAVGFSSTDELVVVLHDLQFKVYEYSGNIPITKTHRIPIQDASSSTSSITDARIYNDTIVILTSDLEYFQISPHSRPTKLAAMDLSDVPTDWTVIPAALSQTALTTVLAATDGVIQVADSLSCTTHPLNTPHTFIKLSPNGRMIALLTPTLVLSILTSDMSRLLTQFDLSSIESYSPEQVEWCGSNALAMVYNDPSPRVWLVGPGGEHVLYPYHNASSVAAITTTSSLLIVTPENLQVVQKVPDSVFLVFGGDSVSASPHRMLYSAYELLESGSSKSDDIVRSIGQGLLEGIDGVIAAAGEVYTPATQRKLLRAAQYGWQYLPDYNSDDFIKTASTLRVLNAYREVGIPLSKAQFDLSDHIAIIQLLLPRRRWGMAIDIARHLNAPCDAVLTHWATAKIHASDPSITDEELSVTIVDKIQAATRTFVGWSDVARVAHEMGRVSLATKMLDREPRASEVVPQLKRMKEDRLALLKAIESSDPDLIIDVLLHLRSRLTLGDFFRVLEDGGSIYEPAKSLLVVYAKDKDRDMLRDFYFQDDRRVESAKLDLSEAEHLEGDAKVVKVKSAMKFFSEDKKCAFESKACDEYQRLLSMTNGATSVNDAIKEMLSQDDIKGAEKVKSDFKVSEKRWWYLRLHSLVDKHDYQGVEELASSKKSPIGYEPFVKALKKAGNKKLAVEYVKRCDARRREDLMKGM</sequence>
<dbReference type="EMBL" id="SPNW01000039">
    <property type="protein sequence ID" value="TIA88360.1"/>
    <property type="molecule type" value="Genomic_DNA"/>
</dbReference>
<dbReference type="InterPro" id="IPR036322">
    <property type="entry name" value="WD40_repeat_dom_sf"/>
</dbReference>
<organism evidence="5 6">
    <name type="scientific">Wallemia hederae</name>
    <dbReference type="NCBI Taxonomy" id="1540922"/>
    <lineage>
        <taxon>Eukaryota</taxon>
        <taxon>Fungi</taxon>
        <taxon>Dikarya</taxon>
        <taxon>Basidiomycota</taxon>
        <taxon>Wallemiomycotina</taxon>
        <taxon>Wallemiomycetes</taxon>
        <taxon>Wallemiales</taxon>
        <taxon>Wallemiaceae</taxon>
        <taxon>Wallemia</taxon>
    </lineage>
</organism>
<dbReference type="InterPro" id="IPR016534">
    <property type="entry name" value="VPS16"/>
</dbReference>
<name>A0A4T0FJZ1_9BASI</name>
<dbReference type="Pfam" id="PF04841">
    <property type="entry name" value="Vps16_N"/>
    <property type="match status" value="1"/>
</dbReference>
<evidence type="ECO:0000259" key="3">
    <source>
        <dbReference type="Pfam" id="PF04840"/>
    </source>
</evidence>
<dbReference type="GO" id="GO:0003779">
    <property type="term" value="F:actin binding"/>
    <property type="evidence" value="ECO:0007669"/>
    <property type="project" value="TreeGrafter"/>
</dbReference>
<dbReference type="GO" id="GO:0042144">
    <property type="term" value="P:vacuole fusion, non-autophagic"/>
    <property type="evidence" value="ECO:0007669"/>
    <property type="project" value="TreeGrafter"/>
</dbReference>
<evidence type="ECO:0000256" key="1">
    <source>
        <dbReference type="ARBA" id="ARBA00009250"/>
    </source>
</evidence>
<comment type="similarity">
    <text evidence="1 2">Belongs to the VPS16 family.</text>
</comment>
<dbReference type="AlphaFoldDB" id="A0A4T0FJZ1"/>
<accession>A0A4T0FJZ1</accession>
<reference evidence="5 6" key="1">
    <citation type="submission" date="2019-03" db="EMBL/GenBank/DDBJ databases">
        <title>Sequencing 23 genomes of Wallemia ichthyophaga.</title>
        <authorList>
            <person name="Gostincar C."/>
        </authorList>
    </citation>
    <scope>NUCLEOTIDE SEQUENCE [LARGE SCALE GENOMIC DNA]</scope>
    <source>
        <strain evidence="5 6">EXF-5753</strain>
    </source>
</reference>
<dbReference type="SUPFAM" id="SSF50978">
    <property type="entry name" value="WD40 repeat-like"/>
    <property type="match status" value="1"/>
</dbReference>
<keyword evidence="2" id="KW-0813">Transport</keyword>
<dbReference type="InterPro" id="IPR006925">
    <property type="entry name" value="Vps16_C"/>
</dbReference>
<dbReference type="Pfam" id="PF04840">
    <property type="entry name" value="Vps16_C"/>
    <property type="match status" value="1"/>
</dbReference>
<dbReference type="OrthoDB" id="1792at2759"/>
<dbReference type="Proteomes" id="UP000310189">
    <property type="component" value="Unassembled WGS sequence"/>
</dbReference>
<dbReference type="GO" id="GO:0030897">
    <property type="term" value="C:HOPS complex"/>
    <property type="evidence" value="ECO:0007669"/>
    <property type="project" value="TreeGrafter"/>
</dbReference>
<protein>
    <recommendedName>
        <fullName evidence="2">Probable vacuolar protein sorting-associated protein 16 homolog</fullName>
    </recommendedName>
</protein>
<dbReference type="GO" id="GO:0016197">
    <property type="term" value="P:endosomal transport"/>
    <property type="evidence" value="ECO:0007669"/>
    <property type="project" value="TreeGrafter"/>
</dbReference>
<proteinExistence type="inferred from homology"/>
<evidence type="ECO:0000256" key="2">
    <source>
        <dbReference type="PIRNR" id="PIRNR007949"/>
    </source>
</evidence>
<dbReference type="GO" id="GO:0005768">
    <property type="term" value="C:endosome"/>
    <property type="evidence" value="ECO:0007669"/>
    <property type="project" value="UniProtKB-ARBA"/>
</dbReference>
<gene>
    <name evidence="5" type="ORF">E3P99_02624</name>
</gene>
<evidence type="ECO:0000313" key="5">
    <source>
        <dbReference type="EMBL" id="TIA88360.1"/>
    </source>
</evidence>
<dbReference type="GO" id="GO:0006886">
    <property type="term" value="P:intracellular protein transport"/>
    <property type="evidence" value="ECO:0007669"/>
    <property type="project" value="InterPro"/>
</dbReference>
<evidence type="ECO:0000313" key="6">
    <source>
        <dbReference type="Proteomes" id="UP000310189"/>
    </source>
</evidence>
<dbReference type="PIRSF" id="PIRSF007949">
    <property type="entry name" value="VPS16"/>
    <property type="match status" value="1"/>
</dbReference>
<comment type="caution">
    <text evidence="5">The sequence shown here is derived from an EMBL/GenBank/DDBJ whole genome shotgun (WGS) entry which is preliminary data.</text>
</comment>
<dbReference type="InterPro" id="IPR038132">
    <property type="entry name" value="Vps16_C_sf"/>
</dbReference>
<keyword evidence="2" id="KW-0653">Protein transport</keyword>
<dbReference type="InterPro" id="IPR006926">
    <property type="entry name" value="Vps16_N"/>
</dbReference>
<evidence type="ECO:0000259" key="4">
    <source>
        <dbReference type="Pfam" id="PF04841"/>
    </source>
</evidence>
<comment type="function">
    <text evidence="2">Essential for vacuolar protein sorting. Required for vacuole biogenesis, stability and to maintain vacuole morphology.</text>
</comment>
<keyword evidence="6" id="KW-1185">Reference proteome</keyword>
<dbReference type="Gene3D" id="1.10.150.780">
    <property type="entry name" value="Vps16, C-terminal region"/>
    <property type="match status" value="1"/>
</dbReference>
<dbReference type="PANTHER" id="PTHR12811:SF0">
    <property type="entry name" value="VACUOLAR PROTEIN SORTING-ASSOCIATED PROTEIN 16 HOMOLOG"/>
    <property type="match status" value="1"/>
</dbReference>
<feature type="domain" description="Vps16 C-terminal" evidence="3">
    <location>
        <begin position="521"/>
        <end position="777"/>
    </location>
</feature>
<dbReference type="PANTHER" id="PTHR12811">
    <property type="entry name" value="VACUOLAR PROTEIN SORTING VPS16"/>
    <property type="match status" value="1"/>
</dbReference>
<feature type="domain" description="Vps16 N-terminal" evidence="4">
    <location>
        <begin position="7"/>
        <end position="423"/>
    </location>
</feature>